<evidence type="ECO:0000259" key="5">
    <source>
        <dbReference type="Pfam" id="PF17954"/>
    </source>
</evidence>
<dbReference type="STRING" id="1333845.SAMN04487895_11388"/>
<dbReference type="Gene3D" id="2.60.120.10">
    <property type="entry name" value="Jelly Rolls"/>
    <property type="match status" value="2"/>
</dbReference>
<sequence length="280" mass="31125">MRLFSTFMNLFSALGEKHRFLLQSWVEAAASRFWKRKPTKTLIQEGKVMIKVYTAESAHRFDHGWLEGSHIFSFGEYYDPDNTAFGPMRVCNDDIIAPGRGFGAHPHSDMEIVSIILSGRLRHEDNLGNVAESSFGGIQRMSAGTGVIHTEHNPSKDEPVRLLQLWFMPAVRGLQPSYKAGKYLPEKLDGALLPVVSAEGSDEIVDIGQDMTIYLGRLRGGQDLLFDQKPGRRIFIYIIEGSLSVGGSKLRSGDSARIEEESMVQLAASEPAFVLLIDLP</sequence>
<keyword evidence="2" id="KW-0408">Iron</keyword>
<dbReference type="InterPro" id="IPR014710">
    <property type="entry name" value="RmlC-like_jellyroll"/>
</dbReference>
<dbReference type="SUPFAM" id="SSF51182">
    <property type="entry name" value="RmlC-like cupins"/>
    <property type="match status" value="1"/>
</dbReference>
<evidence type="ECO:0000313" key="7">
    <source>
        <dbReference type="Proteomes" id="UP000198809"/>
    </source>
</evidence>
<keyword evidence="2" id="KW-0479">Metal-binding</keyword>
<evidence type="ECO:0000259" key="4">
    <source>
        <dbReference type="Pfam" id="PF02678"/>
    </source>
</evidence>
<feature type="binding site" evidence="2">
    <location>
        <position position="149"/>
    </location>
    <ligand>
        <name>Fe cation</name>
        <dbReference type="ChEBI" id="CHEBI:24875"/>
    </ligand>
</feature>
<feature type="binding site" evidence="2">
    <location>
        <position position="107"/>
    </location>
    <ligand>
        <name>Fe cation</name>
        <dbReference type="ChEBI" id="CHEBI:24875"/>
    </ligand>
</feature>
<dbReference type="InterPro" id="IPR003829">
    <property type="entry name" value="Pirin_N_dom"/>
</dbReference>
<dbReference type="Pfam" id="PF17954">
    <property type="entry name" value="Pirin_C_2"/>
    <property type="match status" value="1"/>
</dbReference>
<dbReference type="InterPro" id="IPR041602">
    <property type="entry name" value="Quercetinase_C"/>
</dbReference>
<evidence type="ECO:0000313" key="6">
    <source>
        <dbReference type="EMBL" id="SEO86881.1"/>
    </source>
</evidence>
<dbReference type="GO" id="GO:0046872">
    <property type="term" value="F:metal ion binding"/>
    <property type="evidence" value="ECO:0007669"/>
    <property type="project" value="UniProtKB-KW"/>
</dbReference>
<feature type="binding site" evidence="2">
    <location>
        <position position="151"/>
    </location>
    <ligand>
        <name>Fe cation</name>
        <dbReference type="ChEBI" id="CHEBI:24875"/>
    </ligand>
</feature>
<dbReference type="Proteomes" id="UP000198809">
    <property type="component" value="Unassembled WGS sequence"/>
</dbReference>
<dbReference type="EMBL" id="FODH01000013">
    <property type="protein sequence ID" value="SEO86881.1"/>
    <property type="molecule type" value="Genomic_DNA"/>
</dbReference>
<dbReference type="CDD" id="cd02910">
    <property type="entry name" value="cupin_Yhhw_N"/>
    <property type="match status" value="1"/>
</dbReference>
<evidence type="ECO:0000256" key="3">
    <source>
        <dbReference type="RuleBase" id="RU003457"/>
    </source>
</evidence>
<feature type="domain" description="Quercetin 2,3-dioxygenase C-terminal cupin" evidence="5">
    <location>
        <begin position="195"/>
        <end position="279"/>
    </location>
</feature>
<dbReference type="PANTHER" id="PTHR43212">
    <property type="entry name" value="QUERCETIN 2,3-DIOXYGENASE"/>
    <property type="match status" value="1"/>
</dbReference>
<dbReference type="AlphaFoldDB" id="A0A1H8T7K2"/>
<comment type="cofactor">
    <cofactor evidence="2">
        <name>Fe cation</name>
        <dbReference type="ChEBI" id="CHEBI:24875"/>
    </cofactor>
    <text evidence="2">Binds 1 Fe cation per subunit.</text>
</comment>
<dbReference type="PIRSF" id="PIRSF006232">
    <property type="entry name" value="Pirin"/>
    <property type="match status" value="1"/>
</dbReference>
<protein>
    <recommendedName>
        <fullName evidence="8">Pirin N-terminal domain-containing protein</fullName>
    </recommendedName>
</protein>
<feature type="binding site" evidence="2">
    <location>
        <position position="105"/>
    </location>
    <ligand>
        <name>Fe cation</name>
        <dbReference type="ChEBI" id="CHEBI:24875"/>
    </ligand>
</feature>
<reference evidence="6 7" key="1">
    <citation type="submission" date="2016-10" db="EMBL/GenBank/DDBJ databases">
        <authorList>
            <person name="de Groot N.N."/>
        </authorList>
    </citation>
    <scope>NUCLEOTIDE SEQUENCE [LARGE SCALE GENOMIC DNA]</scope>
    <source>
        <strain evidence="6 7">CGMCC 1.10238</strain>
    </source>
</reference>
<dbReference type="Pfam" id="PF02678">
    <property type="entry name" value="Pirin"/>
    <property type="match status" value="1"/>
</dbReference>
<evidence type="ECO:0008006" key="8">
    <source>
        <dbReference type="Google" id="ProtNLM"/>
    </source>
</evidence>
<name>A0A1H8T7K2_9BACL</name>
<gene>
    <name evidence="6" type="ORF">SAMN04487895_11388</name>
</gene>
<dbReference type="PANTHER" id="PTHR43212:SF3">
    <property type="entry name" value="QUERCETIN 2,3-DIOXYGENASE"/>
    <property type="match status" value="1"/>
</dbReference>
<proteinExistence type="inferred from homology"/>
<feature type="domain" description="Pirin N-terminal" evidence="4">
    <location>
        <begin position="61"/>
        <end position="166"/>
    </location>
</feature>
<dbReference type="InterPro" id="IPR011051">
    <property type="entry name" value="RmlC_Cupin_sf"/>
</dbReference>
<organism evidence="6 7">
    <name type="scientific">Paenibacillus sophorae</name>
    <dbReference type="NCBI Taxonomy" id="1333845"/>
    <lineage>
        <taxon>Bacteria</taxon>
        <taxon>Bacillati</taxon>
        <taxon>Bacillota</taxon>
        <taxon>Bacilli</taxon>
        <taxon>Bacillales</taxon>
        <taxon>Paenibacillaceae</taxon>
        <taxon>Paenibacillus</taxon>
    </lineage>
</organism>
<evidence type="ECO:0000256" key="1">
    <source>
        <dbReference type="ARBA" id="ARBA00008416"/>
    </source>
</evidence>
<dbReference type="InterPro" id="IPR012093">
    <property type="entry name" value="Pirin"/>
</dbReference>
<evidence type="ECO:0000256" key="2">
    <source>
        <dbReference type="PIRSR" id="PIRSR006232-1"/>
    </source>
</evidence>
<accession>A0A1H8T7K2</accession>
<comment type="similarity">
    <text evidence="1 3">Belongs to the pirin family.</text>
</comment>